<dbReference type="Gene3D" id="1.20.58.1910">
    <property type="match status" value="1"/>
</dbReference>
<comment type="caution">
    <text evidence="2">The sequence shown here is derived from an EMBL/GenBank/DDBJ whole genome shotgun (WGS) entry which is preliminary data.</text>
</comment>
<dbReference type="PANTHER" id="PTHR33594">
    <property type="entry name" value="SUPERFAMILY HYDROLASE, PUTATIVE (AFU_ORTHOLOGUE AFUA_1G03035)-RELATED"/>
    <property type="match status" value="1"/>
</dbReference>
<dbReference type="EMBL" id="CAUZLY010000005">
    <property type="protein sequence ID" value="CAK1239825.1"/>
    <property type="molecule type" value="Genomic_DNA"/>
</dbReference>
<accession>A0ABN9YR36</accession>
<name>A0ABN9YR36_9LACO</name>
<dbReference type="CDD" id="cd04301">
    <property type="entry name" value="NAT_SF"/>
    <property type="match status" value="1"/>
</dbReference>
<dbReference type="PROSITE" id="PS51186">
    <property type="entry name" value="GNAT"/>
    <property type="match status" value="1"/>
</dbReference>
<dbReference type="RefSeq" id="WP_338347053.1">
    <property type="nucleotide sequence ID" value="NZ_CAUZLS010000005.1"/>
</dbReference>
<dbReference type="InterPro" id="IPR006674">
    <property type="entry name" value="HD_domain"/>
</dbReference>
<feature type="domain" description="N-acetyltransferase" evidence="1">
    <location>
        <begin position="234"/>
        <end position="403"/>
    </location>
</feature>
<dbReference type="InterPro" id="IPR016181">
    <property type="entry name" value="Acyl_CoA_acyltransferase"/>
</dbReference>
<protein>
    <submittedName>
        <fullName evidence="2">Includes HD domain of RNase Y (RnaY)</fullName>
    </submittedName>
</protein>
<dbReference type="CDD" id="cd00077">
    <property type="entry name" value="HDc"/>
    <property type="match status" value="1"/>
</dbReference>
<evidence type="ECO:0000259" key="1">
    <source>
        <dbReference type="PROSITE" id="PS51186"/>
    </source>
</evidence>
<keyword evidence="3" id="KW-1185">Reference proteome</keyword>
<dbReference type="SUPFAM" id="SSF109604">
    <property type="entry name" value="HD-domain/PDEase-like"/>
    <property type="match status" value="1"/>
</dbReference>
<dbReference type="Pfam" id="PF01966">
    <property type="entry name" value="HD"/>
    <property type="match status" value="1"/>
</dbReference>
<evidence type="ECO:0000313" key="2">
    <source>
        <dbReference type="EMBL" id="CAK1239825.1"/>
    </source>
</evidence>
<dbReference type="SMART" id="SM00471">
    <property type="entry name" value="HDc"/>
    <property type="match status" value="1"/>
</dbReference>
<dbReference type="InterPro" id="IPR000182">
    <property type="entry name" value="GNAT_dom"/>
</dbReference>
<dbReference type="PANTHER" id="PTHR33594:SF1">
    <property type="entry name" value="HD_PDEASE DOMAIN-CONTAINING PROTEIN"/>
    <property type="match status" value="1"/>
</dbReference>
<dbReference type="Pfam" id="PF00583">
    <property type="entry name" value="Acetyltransf_1"/>
    <property type="match status" value="1"/>
</dbReference>
<proteinExistence type="predicted"/>
<dbReference type="SUPFAM" id="SSF55729">
    <property type="entry name" value="Acyl-CoA N-acyltransferases (Nat)"/>
    <property type="match status" value="1"/>
</dbReference>
<dbReference type="Gene3D" id="3.40.630.30">
    <property type="match status" value="1"/>
</dbReference>
<sequence>MAIDLTGIRNFARETLKGDTSGHDFLHAKQVARLAVSLYEEDHGQISKQDQVILEAAALLHDTIDDKVVADVAAQQILVDDLLRQSGIAPIGQALVAETITHLSYSANLKKHYDLPLLGQYVQDADRLEALGAIGIARTFAYGGQRGHPLYDPAIKPVQLQTKDQYRHHQTTSVNHFYEKLLKLADQLNTPAGQEEGQRRSAFMENFLAEFQRETEALSDPAFRVQQGGNGPMAKMKEVTAADIAALQDISRRTFAETFADDNSAADLNEYLDTAYATDKLLAEVENPNSQFYFVFHDDELAGYLKVNWGSAQSEEEGDGSLEVERIYLLAAFQRLGLGRQLLNQAFDQANVLGKSRVWLGVWEHNQNALAFYQKIGFTPFSDHVFQLGTDAQRDILMEKVLS</sequence>
<gene>
    <name evidence="2" type="ORF">R82641_BJNNKPBH_00704</name>
</gene>
<dbReference type="Proteomes" id="UP001314200">
    <property type="component" value="Unassembled WGS sequence"/>
</dbReference>
<evidence type="ECO:0000313" key="3">
    <source>
        <dbReference type="Proteomes" id="UP001314200"/>
    </source>
</evidence>
<dbReference type="InterPro" id="IPR003607">
    <property type="entry name" value="HD/PDEase_dom"/>
</dbReference>
<dbReference type="Gene3D" id="1.10.472.50">
    <property type="entry name" value="HD-domain/PDEase-like"/>
    <property type="match status" value="1"/>
</dbReference>
<reference evidence="2 3" key="1">
    <citation type="submission" date="2023-10" db="EMBL/GenBank/DDBJ databases">
        <authorList>
            <person name="Botero Cardona J."/>
        </authorList>
    </citation>
    <scope>NUCLEOTIDE SEQUENCE [LARGE SCALE GENOMIC DNA]</scope>
    <source>
        <strain evidence="2 3">R-82641</strain>
    </source>
</reference>
<organism evidence="2 3">
    <name type="scientific">Fructobacillus cardui</name>
    <dbReference type="NCBI Taxonomy" id="2893170"/>
    <lineage>
        <taxon>Bacteria</taxon>
        <taxon>Bacillati</taxon>
        <taxon>Bacillota</taxon>
        <taxon>Bacilli</taxon>
        <taxon>Lactobacillales</taxon>
        <taxon>Lactobacillaceae</taxon>
        <taxon>Fructobacillus</taxon>
    </lineage>
</organism>